<evidence type="ECO:0000313" key="3">
    <source>
        <dbReference type="Proteomes" id="UP000008888"/>
    </source>
</evidence>
<sequence length="302" mass="34455">MQMRWMLYAFLSSSVICLAHAEEQPAKQGRVNMGLYTKSITEQASISDIEISMNFWVKDALAFEAQKAGIDIQSTGAFLYETMQDMRADFSRGKLDIIVAPPLLISRYFKREEITDGFSGMLEGGKSDSLLLIVRADSHIHSIQDLRGKRITMLEGDELAEMFMDTLFLRSFKKGYKKVVASVQQQVKANRIVLDLYFNKADAGLAYVNSFQVMSELNPDIKNKVKILDTFEVRSKNYSYLRKGYPLANEMRQIALSFYKSARGKQILDIYKTPELHFLKVEELDTVDQLIKEHAQLVSGIK</sequence>
<organism evidence="2 3">
    <name type="scientific">Methylomonas methanica (strain DSM 25384 / MC09)</name>
    <dbReference type="NCBI Taxonomy" id="857087"/>
    <lineage>
        <taxon>Bacteria</taxon>
        <taxon>Pseudomonadati</taxon>
        <taxon>Pseudomonadota</taxon>
        <taxon>Gammaproteobacteria</taxon>
        <taxon>Methylococcales</taxon>
        <taxon>Methylococcaceae</taxon>
        <taxon>Methylomonas</taxon>
    </lineage>
</organism>
<dbReference type="SUPFAM" id="SSF53850">
    <property type="entry name" value="Periplasmic binding protein-like II"/>
    <property type="match status" value="1"/>
</dbReference>
<evidence type="ECO:0000256" key="1">
    <source>
        <dbReference type="SAM" id="SignalP"/>
    </source>
</evidence>
<dbReference type="KEGG" id="mmt:Metme_2077"/>
<proteinExistence type="predicted"/>
<reference key="2">
    <citation type="submission" date="2011-05" db="EMBL/GenBank/DDBJ databases">
        <title>Complete genome sequence of the aerobic marine methanotroph Methylomonas methanica MC09.</title>
        <authorList>
            <person name="Boden R."/>
            <person name="Cunliffe M."/>
            <person name="Scanlan J."/>
            <person name="Moussard H."/>
            <person name="Kits K.D."/>
            <person name="Klotz M."/>
            <person name="Jetten M."/>
            <person name="Vuilleumier S."/>
            <person name="Han J."/>
            <person name="Peters L."/>
            <person name="Mikhailova N."/>
            <person name="Teshima H."/>
            <person name="Tapia R."/>
            <person name="Kyrpides N."/>
            <person name="Ivanova N."/>
            <person name="Pagani I."/>
            <person name="Cheng J.-F."/>
            <person name="Goodwin L."/>
            <person name="Han C."/>
            <person name="Hauser L."/>
            <person name="Land M."/>
            <person name="Lapidus A."/>
            <person name="Lucas S."/>
            <person name="Pitluck S."/>
            <person name="Woyke T."/>
            <person name="Stein L.Y."/>
            <person name="Murrell C."/>
        </authorList>
    </citation>
    <scope>NUCLEOTIDE SEQUENCE</scope>
    <source>
        <strain>MC09</strain>
    </source>
</reference>
<gene>
    <name evidence="2" type="ordered locus">Metme_2077</name>
</gene>
<feature type="chain" id="PRO_5003396585" evidence="1">
    <location>
        <begin position="22"/>
        <end position="302"/>
    </location>
</feature>
<dbReference type="EMBL" id="CP002738">
    <property type="protein sequence ID" value="AEG00482.1"/>
    <property type="molecule type" value="Genomic_DNA"/>
</dbReference>
<reference evidence="3" key="3">
    <citation type="submission" date="2011-05" db="EMBL/GenBank/DDBJ databases">
        <title>Complete sequence of Methylomonas methanica MC09.</title>
        <authorList>
            <consortium name="US DOE Joint Genome Institute"/>
            <person name="Lucas S."/>
            <person name="Han J."/>
            <person name="Lapidus A."/>
            <person name="Cheng J.-F."/>
            <person name="Goodwin L."/>
            <person name="Pitluck S."/>
            <person name="Peters L."/>
            <person name="Mikhailova N."/>
            <person name="Teshima H."/>
            <person name="Han C."/>
            <person name="Tapia R."/>
            <person name="Land M."/>
            <person name="Hauser L."/>
            <person name="Kyrpides N."/>
            <person name="Ivanova N."/>
            <person name="Pagani I."/>
            <person name="Stein L."/>
            <person name="Woyke T."/>
        </authorList>
    </citation>
    <scope>NUCLEOTIDE SEQUENCE [LARGE SCALE GENOMIC DNA]</scope>
    <source>
        <strain evidence="3">MC09</strain>
    </source>
</reference>
<dbReference type="Gene3D" id="3.40.190.10">
    <property type="entry name" value="Periplasmic binding protein-like II"/>
    <property type="match status" value="1"/>
</dbReference>
<name>G0A632_METMM</name>
<dbReference type="Pfam" id="PF12974">
    <property type="entry name" value="Phosphonate-bd"/>
    <property type="match status" value="1"/>
</dbReference>
<dbReference type="STRING" id="857087.Metme_2077"/>
<dbReference type="AlphaFoldDB" id="G0A632"/>
<accession>G0A632</accession>
<reference evidence="2 3" key="1">
    <citation type="journal article" date="2011" name="J. Bacteriol.">
        <title>Complete Genome Sequence of the Aerobic Marine Methanotroph Methylomonas methanica MC09.</title>
        <authorList>
            <person name="Boden R."/>
            <person name="Cunliffe M."/>
            <person name="Scanlan J."/>
            <person name="Moussard H."/>
            <person name="Kits K.D."/>
            <person name="Klotz M.G."/>
            <person name="Jetten M.S."/>
            <person name="Vuilleumier S."/>
            <person name="Han J."/>
            <person name="Peters L."/>
            <person name="Mikhailova N."/>
            <person name="Teshima H."/>
            <person name="Tapia R."/>
            <person name="Kyrpides N."/>
            <person name="Ivanova N."/>
            <person name="Pagani I."/>
            <person name="Cheng J.F."/>
            <person name="Goodwin L."/>
            <person name="Han C."/>
            <person name="Hauser L."/>
            <person name="Land M.L."/>
            <person name="Lapidus A."/>
            <person name="Lucas S."/>
            <person name="Pitluck S."/>
            <person name="Woyke T."/>
            <person name="Stein L."/>
            <person name="Murrell J.C."/>
        </authorList>
    </citation>
    <scope>NUCLEOTIDE SEQUENCE [LARGE SCALE GENOMIC DNA]</scope>
    <source>
        <strain evidence="2 3">MC09</strain>
    </source>
</reference>
<dbReference type="HOGENOM" id="CLU_902684_0_0_6"/>
<keyword evidence="1" id="KW-0732">Signal</keyword>
<protein>
    <submittedName>
        <fullName evidence="2">Uncharacterized protein</fullName>
    </submittedName>
</protein>
<evidence type="ECO:0000313" key="2">
    <source>
        <dbReference type="EMBL" id="AEG00482.1"/>
    </source>
</evidence>
<dbReference type="eggNOG" id="COG3221">
    <property type="taxonomic scope" value="Bacteria"/>
</dbReference>
<feature type="signal peptide" evidence="1">
    <location>
        <begin position="1"/>
        <end position="21"/>
    </location>
</feature>
<keyword evidence="3" id="KW-1185">Reference proteome</keyword>
<dbReference type="Proteomes" id="UP000008888">
    <property type="component" value="Chromosome"/>
</dbReference>